<keyword evidence="2" id="KW-1185">Reference proteome</keyword>
<evidence type="ECO:0000313" key="1">
    <source>
        <dbReference type="EMBL" id="EGI57582.1"/>
    </source>
</evidence>
<gene>
    <name evidence="1" type="ORF">G5I_14382</name>
</gene>
<reference evidence="1" key="1">
    <citation type="submission" date="2011-02" db="EMBL/GenBank/DDBJ databases">
        <title>The genome of the leaf-cutting ant Acromyrmex echinatior suggests key adaptations to social evolution and fungus farming.</title>
        <authorList>
            <person name="Nygaard S."/>
            <person name="Zhang G."/>
        </authorList>
    </citation>
    <scope>NUCLEOTIDE SEQUENCE</scope>
</reference>
<evidence type="ECO:0000313" key="2">
    <source>
        <dbReference type="Proteomes" id="UP000007755"/>
    </source>
</evidence>
<accession>F4X7J0</accession>
<dbReference type="AlphaFoldDB" id="F4X7J0"/>
<sequence>MRLCGYPKTLMIFMQIGGVIRVRFPLEVSFRVKELDDEVIKEIKASSSALNTTDALPYSRQPARIRLEEPAMFEKR</sequence>
<organism evidence="2">
    <name type="scientific">Acromyrmex echinatior</name>
    <name type="common">Panamanian leafcutter ant</name>
    <name type="synonym">Acromyrmex octospinosus echinatior</name>
    <dbReference type="NCBI Taxonomy" id="103372"/>
    <lineage>
        <taxon>Eukaryota</taxon>
        <taxon>Metazoa</taxon>
        <taxon>Ecdysozoa</taxon>
        <taxon>Arthropoda</taxon>
        <taxon>Hexapoda</taxon>
        <taxon>Insecta</taxon>
        <taxon>Pterygota</taxon>
        <taxon>Neoptera</taxon>
        <taxon>Endopterygota</taxon>
        <taxon>Hymenoptera</taxon>
        <taxon>Apocrita</taxon>
        <taxon>Aculeata</taxon>
        <taxon>Formicoidea</taxon>
        <taxon>Formicidae</taxon>
        <taxon>Myrmicinae</taxon>
        <taxon>Acromyrmex</taxon>
    </lineage>
</organism>
<protein>
    <submittedName>
        <fullName evidence="1">Uncharacterized protein</fullName>
    </submittedName>
</protein>
<dbReference type="EMBL" id="GL888851">
    <property type="protein sequence ID" value="EGI57582.1"/>
    <property type="molecule type" value="Genomic_DNA"/>
</dbReference>
<proteinExistence type="predicted"/>
<name>F4X7J0_ACREC</name>
<dbReference type="InParanoid" id="F4X7J0"/>
<dbReference type="Proteomes" id="UP000007755">
    <property type="component" value="Unassembled WGS sequence"/>
</dbReference>